<protein>
    <submittedName>
        <fullName evidence="1">Uncharacterized protein</fullName>
    </submittedName>
</protein>
<dbReference type="Proteomes" id="UP000065151">
    <property type="component" value="Chromosome"/>
</dbReference>
<reference evidence="1 2" key="1">
    <citation type="submission" date="2015-12" db="EMBL/GenBank/DDBJ databases">
        <authorList>
            <person name="Shamseldin A."/>
            <person name="Moawad H."/>
            <person name="Abd El-Rahim W.M."/>
            <person name="Sadowsky M.J."/>
        </authorList>
    </citation>
    <scope>NUCLEOTIDE SEQUENCE [LARGE SCALE GENOMIC DNA]</scope>
    <source>
        <strain evidence="1 2">Ar51</strain>
    </source>
</reference>
<dbReference type="EMBL" id="CP013747">
    <property type="protein sequence ID" value="ALV44006.1"/>
    <property type="molecule type" value="Genomic_DNA"/>
</dbReference>
<organism evidence="1">
    <name type="scientific">Pseudarthrobacter sulfonivorans</name>
    <dbReference type="NCBI Taxonomy" id="121292"/>
    <lineage>
        <taxon>Bacteria</taxon>
        <taxon>Bacillati</taxon>
        <taxon>Actinomycetota</taxon>
        <taxon>Actinomycetes</taxon>
        <taxon>Micrococcales</taxon>
        <taxon>Micrococcaceae</taxon>
        <taxon>Pseudarthrobacter</taxon>
    </lineage>
</organism>
<evidence type="ECO:0000313" key="1">
    <source>
        <dbReference type="EMBL" id="ALV44006.1"/>
    </source>
</evidence>
<gene>
    <name evidence="1" type="ORF">AU252_15735</name>
</gene>
<accession>A0A0U3GY02</accession>
<evidence type="ECO:0000313" key="2">
    <source>
        <dbReference type="Proteomes" id="UP000065151"/>
    </source>
</evidence>
<sequence length="109" mass="12077">MSEKLSILVRVDLDHAKAQVLAKGHVTVHSIQALYVVVKRANALKHNLDLELDVRNARVDPEALRQLQVCSETHHLPARIDPQQTHCTLSILAPRRATTHAAEFSHAAA</sequence>
<proteinExistence type="predicted"/>
<dbReference type="KEGG" id="psul:AU252_15735"/>
<dbReference type="AlphaFoldDB" id="A0A0U3GY02"/>
<name>A0A0U3GY02_9MICC</name>